<dbReference type="Gene3D" id="3.40.50.2300">
    <property type="match status" value="1"/>
</dbReference>
<accession>A0A419S8T2</accession>
<keyword evidence="1" id="KW-0597">Phosphoprotein</keyword>
<dbReference type="InterPro" id="IPR011006">
    <property type="entry name" value="CheY-like_superfamily"/>
</dbReference>
<dbReference type="Proteomes" id="UP000283433">
    <property type="component" value="Unassembled WGS sequence"/>
</dbReference>
<reference evidence="3 4" key="1">
    <citation type="submission" date="2016-07" db="EMBL/GenBank/DDBJ databases">
        <title>Genome of Pelobium manganitolerans.</title>
        <authorList>
            <person name="Wu S."/>
            <person name="Wang G."/>
        </authorList>
    </citation>
    <scope>NUCLEOTIDE SEQUENCE [LARGE SCALE GENOMIC DNA]</scope>
    <source>
        <strain evidence="3 4">YS-25</strain>
    </source>
</reference>
<evidence type="ECO:0000259" key="2">
    <source>
        <dbReference type="PROSITE" id="PS50110"/>
    </source>
</evidence>
<organism evidence="3 4">
    <name type="scientific">Pelobium manganitolerans</name>
    <dbReference type="NCBI Taxonomy" id="1842495"/>
    <lineage>
        <taxon>Bacteria</taxon>
        <taxon>Pseudomonadati</taxon>
        <taxon>Bacteroidota</taxon>
        <taxon>Sphingobacteriia</taxon>
        <taxon>Sphingobacteriales</taxon>
        <taxon>Sphingobacteriaceae</taxon>
        <taxon>Pelobium</taxon>
    </lineage>
</organism>
<evidence type="ECO:0000313" key="3">
    <source>
        <dbReference type="EMBL" id="RKD18211.1"/>
    </source>
</evidence>
<name>A0A419S8T2_9SPHI</name>
<feature type="domain" description="Response regulatory" evidence="2">
    <location>
        <begin position="4"/>
        <end position="129"/>
    </location>
</feature>
<dbReference type="InterPro" id="IPR052893">
    <property type="entry name" value="TCS_response_regulator"/>
</dbReference>
<dbReference type="SUPFAM" id="SSF52172">
    <property type="entry name" value="CheY-like"/>
    <property type="match status" value="1"/>
</dbReference>
<dbReference type="SMART" id="SM00448">
    <property type="entry name" value="REC"/>
    <property type="match status" value="1"/>
</dbReference>
<proteinExistence type="predicted"/>
<dbReference type="PANTHER" id="PTHR44520:SF2">
    <property type="entry name" value="RESPONSE REGULATOR RCP1"/>
    <property type="match status" value="1"/>
</dbReference>
<evidence type="ECO:0000313" key="4">
    <source>
        <dbReference type="Proteomes" id="UP000283433"/>
    </source>
</evidence>
<dbReference type="AlphaFoldDB" id="A0A419S8T2"/>
<dbReference type="GO" id="GO:0000160">
    <property type="term" value="P:phosphorelay signal transduction system"/>
    <property type="evidence" value="ECO:0007669"/>
    <property type="project" value="InterPro"/>
</dbReference>
<dbReference type="OrthoDB" id="7631574at2"/>
<dbReference type="PANTHER" id="PTHR44520">
    <property type="entry name" value="RESPONSE REGULATOR RCP1-RELATED"/>
    <property type="match status" value="1"/>
</dbReference>
<dbReference type="InterPro" id="IPR001789">
    <property type="entry name" value="Sig_transdc_resp-reg_receiver"/>
</dbReference>
<comment type="caution">
    <text evidence="3">The sequence shown here is derived from an EMBL/GenBank/DDBJ whole genome shotgun (WGS) entry which is preliminary data.</text>
</comment>
<dbReference type="PROSITE" id="PS50110">
    <property type="entry name" value="RESPONSE_REGULATORY"/>
    <property type="match status" value="1"/>
</dbReference>
<dbReference type="EMBL" id="MBTA01000005">
    <property type="protein sequence ID" value="RKD18211.1"/>
    <property type="molecule type" value="Genomic_DNA"/>
</dbReference>
<keyword evidence="4" id="KW-1185">Reference proteome</keyword>
<evidence type="ECO:0000256" key="1">
    <source>
        <dbReference type="PROSITE-ProRule" id="PRU00169"/>
    </source>
</evidence>
<dbReference type="RefSeq" id="WP_120180928.1">
    <property type="nucleotide sequence ID" value="NZ_MBTA01000005.1"/>
</dbReference>
<sequence>MEKLFWIADDDPDDRMIINDAFSESAYCDQLAFFEDGEQLLQTLKKKLATAPSTVPALLILDLNMPKVNGVEVLQSIKKNKSTSGIPVVILSTSKSERDKEKAIKLGANEFITKPISFDMMVEITRNLIEKYGKYETS</sequence>
<dbReference type="Pfam" id="PF00072">
    <property type="entry name" value="Response_reg"/>
    <property type="match status" value="1"/>
</dbReference>
<feature type="modified residue" description="4-aspartylphosphate" evidence="1">
    <location>
        <position position="62"/>
    </location>
</feature>
<gene>
    <name evidence="3" type="ORF">BCY91_15505</name>
</gene>
<dbReference type="CDD" id="cd17557">
    <property type="entry name" value="REC_Rcp-like"/>
    <property type="match status" value="1"/>
</dbReference>
<protein>
    <recommendedName>
        <fullName evidence="2">Response regulatory domain-containing protein</fullName>
    </recommendedName>
</protein>